<evidence type="ECO:0000256" key="2">
    <source>
        <dbReference type="ARBA" id="ARBA00012438"/>
    </source>
</evidence>
<keyword evidence="4" id="KW-0808">Transferase</keyword>
<dbReference type="EMBL" id="JAAFYZ010000317">
    <property type="protein sequence ID" value="MBS2554078.1"/>
    <property type="molecule type" value="Genomic_DNA"/>
</dbReference>
<evidence type="ECO:0000256" key="8">
    <source>
        <dbReference type="ARBA" id="ARBA00023012"/>
    </source>
</evidence>
<name>A0ABS5L6U1_9ACTN</name>
<evidence type="ECO:0000256" key="3">
    <source>
        <dbReference type="ARBA" id="ARBA00022553"/>
    </source>
</evidence>
<dbReference type="SMART" id="SM00387">
    <property type="entry name" value="HATPase_c"/>
    <property type="match status" value="1"/>
</dbReference>
<dbReference type="CDD" id="cd16917">
    <property type="entry name" value="HATPase_UhpB-NarQ-NarX-like"/>
    <property type="match status" value="1"/>
</dbReference>
<comment type="catalytic activity">
    <reaction evidence="1">
        <text>ATP + protein L-histidine = ADP + protein N-phospho-L-histidine.</text>
        <dbReference type="EC" id="2.7.13.3"/>
    </reaction>
</comment>
<proteinExistence type="predicted"/>
<dbReference type="SUPFAM" id="SSF55874">
    <property type="entry name" value="ATPase domain of HSP90 chaperone/DNA topoisomerase II/histidine kinase"/>
    <property type="match status" value="1"/>
</dbReference>
<sequence>MEKTRRGLWVVDGLLVAGYLGLIAMTMPYLRPYTRFTPYPDGLPGGPMGWIVQPGGYLVQQNYQANGWQRELPALCIVVLLPMVRRRPLFFATAIGVAQLLVATVHAPGDARYTILIAADICLVPIALAWRRRTSIKAAGLIATGGTISMAAFTPGSAQLMPTHIVVVSLLTLVAWLLGSSTRERRAGAVRQRADAAVQAVAIERLRIARELHDMIAHSIGIIAIQAGMGNRVIGTQPAEARKALQAIEDTSRDTLSQLRRTLTALRRDENAETPSDPAPGLADLDQLVASTKHAGVLAIVETTGMPRPLPGEVDLAAYRIIQESVTNVVRHSGARTCRVRIEYQDSAVAITVADDGHGVLGSGGTGFGLVGMRERVSLVHGTFTAGPRHGGGFLVSATLPVPGGFGTVYAGSAKENATVETEQRPDIDRPLPQALPTPDPNPAVTP</sequence>
<evidence type="ECO:0000256" key="7">
    <source>
        <dbReference type="ARBA" id="ARBA00022840"/>
    </source>
</evidence>
<feature type="transmembrane region" description="Helical" evidence="10">
    <location>
        <begin position="138"/>
        <end position="154"/>
    </location>
</feature>
<feature type="transmembrane region" description="Helical" evidence="10">
    <location>
        <begin position="6"/>
        <end position="30"/>
    </location>
</feature>
<dbReference type="RefSeq" id="WP_212021237.1">
    <property type="nucleotide sequence ID" value="NZ_JAAFYZ010000317.1"/>
</dbReference>
<accession>A0ABS5L6U1</accession>
<dbReference type="PANTHER" id="PTHR24421:SF10">
    <property type="entry name" value="NITRATE_NITRITE SENSOR PROTEIN NARQ"/>
    <property type="match status" value="1"/>
</dbReference>
<protein>
    <recommendedName>
        <fullName evidence="2">histidine kinase</fullName>
        <ecNumber evidence="2">2.7.13.3</ecNumber>
    </recommendedName>
</protein>
<dbReference type="InterPro" id="IPR003594">
    <property type="entry name" value="HATPase_dom"/>
</dbReference>
<dbReference type="InterPro" id="IPR050482">
    <property type="entry name" value="Sensor_HK_TwoCompSys"/>
</dbReference>
<feature type="transmembrane region" description="Helical" evidence="10">
    <location>
        <begin position="113"/>
        <end position="131"/>
    </location>
</feature>
<dbReference type="EC" id="2.7.13.3" evidence="2"/>
<evidence type="ECO:0000256" key="10">
    <source>
        <dbReference type="SAM" id="Phobius"/>
    </source>
</evidence>
<evidence type="ECO:0000259" key="11">
    <source>
        <dbReference type="SMART" id="SM00387"/>
    </source>
</evidence>
<keyword evidence="13" id="KW-1185">Reference proteome</keyword>
<keyword evidence="6 12" id="KW-0418">Kinase</keyword>
<dbReference type="Proteomes" id="UP000730482">
    <property type="component" value="Unassembled WGS sequence"/>
</dbReference>
<organism evidence="12 13">
    <name type="scientific">Catenulispora pinistramenti</name>
    <dbReference type="NCBI Taxonomy" id="2705254"/>
    <lineage>
        <taxon>Bacteria</taxon>
        <taxon>Bacillati</taxon>
        <taxon>Actinomycetota</taxon>
        <taxon>Actinomycetes</taxon>
        <taxon>Catenulisporales</taxon>
        <taxon>Catenulisporaceae</taxon>
        <taxon>Catenulispora</taxon>
    </lineage>
</organism>
<dbReference type="InterPro" id="IPR036890">
    <property type="entry name" value="HATPase_C_sf"/>
</dbReference>
<keyword evidence="10" id="KW-0472">Membrane</keyword>
<keyword evidence="10" id="KW-1133">Transmembrane helix</keyword>
<keyword evidence="8" id="KW-0902">Two-component regulatory system</keyword>
<evidence type="ECO:0000256" key="4">
    <source>
        <dbReference type="ARBA" id="ARBA00022679"/>
    </source>
</evidence>
<reference evidence="12 13" key="1">
    <citation type="submission" date="2020-02" db="EMBL/GenBank/DDBJ databases">
        <title>Acidophilic actinobacteria isolated from forest soil.</title>
        <authorList>
            <person name="Golinska P."/>
        </authorList>
    </citation>
    <scope>NUCLEOTIDE SEQUENCE [LARGE SCALE GENOMIC DNA]</scope>
    <source>
        <strain evidence="12 13">NL8</strain>
    </source>
</reference>
<keyword evidence="7" id="KW-0067">ATP-binding</keyword>
<evidence type="ECO:0000256" key="1">
    <source>
        <dbReference type="ARBA" id="ARBA00000085"/>
    </source>
</evidence>
<dbReference type="Gene3D" id="3.30.565.10">
    <property type="entry name" value="Histidine kinase-like ATPase, C-terminal domain"/>
    <property type="match status" value="1"/>
</dbReference>
<feature type="domain" description="Histidine kinase/HSP90-like ATPase" evidence="11">
    <location>
        <begin position="313"/>
        <end position="404"/>
    </location>
</feature>
<evidence type="ECO:0000256" key="6">
    <source>
        <dbReference type="ARBA" id="ARBA00022777"/>
    </source>
</evidence>
<dbReference type="Pfam" id="PF07730">
    <property type="entry name" value="HisKA_3"/>
    <property type="match status" value="1"/>
</dbReference>
<gene>
    <name evidence="12" type="ORF">KGQ19_45220</name>
</gene>
<keyword evidence="3" id="KW-0597">Phosphoprotein</keyword>
<keyword evidence="5" id="KW-0547">Nucleotide-binding</keyword>
<evidence type="ECO:0000313" key="12">
    <source>
        <dbReference type="EMBL" id="MBS2554078.1"/>
    </source>
</evidence>
<feature type="compositionally biased region" description="Pro residues" evidence="9">
    <location>
        <begin position="434"/>
        <end position="447"/>
    </location>
</feature>
<evidence type="ECO:0000313" key="13">
    <source>
        <dbReference type="Proteomes" id="UP000730482"/>
    </source>
</evidence>
<feature type="transmembrane region" description="Helical" evidence="10">
    <location>
        <begin position="160"/>
        <end position="178"/>
    </location>
</feature>
<feature type="region of interest" description="Disordered" evidence="9">
    <location>
        <begin position="415"/>
        <end position="447"/>
    </location>
</feature>
<dbReference type="InterPro" id="IPR011712">
    <property type="entry name" value="Sig_transdc_His_kin_sub3_dim/P"/>
</dbReference>
<dbReference type="Pfam" id="PF02518">
    <property type="entry name" value="HATPase_c"/>
    <property type="match status" value="1"/>
</dbReference>
<comment type="caution">
    <text evidence="12">The sequence shown here is derived from an EMBL/GenBank/DDBJ whole genome shotgun (WGS) entry which is preliminary data.</text>
</comment>
<evidence type="ECO:0000256" key="5">
    <source>
        <dbReference type="ARBA" id="ARBA00022741"/>
    </source>
</evidence>
<dbReference type="GO" id="GO:0016301">
    <property type="term" value="F:kinase activity"/>
    <property type="evidence" value="ECO:0007669"/>
    <property type="project" value="UniProtKB-KW"/>
</dbReference>
<keyword evidence="10" id="KW-0812">Transmembrane</keyword>
<evidence type="ECO:0000256" key="9">
    <source>
        <dbReference type="SAM" id="MobiDB-lite"/>
    </source>
</evidence>
<dbReference type="Gene3D" id="1.20.5.1930">
    <property type="match status" value="1"/>
</dbReference>
<dbReference type="PANTHER" id="PTHR24421">
    <property type="entry name" value="NITRATE/NITRITE SENSOR PROTEIN NARX-RELATED"/>
    <property type="match status" value="1"/>
</dbReference>